<evidence type="ECO:0000313" key="7">
    <source>
        <dbReference type="Proteomes" id="UP000054270"/>
    </source>
</evidence>
<feature type="repeat" description="WD" evidence="3">
    <location>
        <begin position="648"/>
        <end position="689"/>
    </location>
</feature>
<feature type="repeat" description="WD" evidence="3">
    <location>
        <begin position="734"/>
        <end position="775"/>
    </location>
</feature>
<dbReference type="InterPro" id="IPR036322">
    <property type="entry name" value="WD40_repeat_dom_sf"/>
</dbReference>
<feature type="repeat" description="WD" evidence="3">
    <location>
        <begin position="691"/>
        <end position="732"/>
    </location>
</feature>
<dbReference type="PROSITE" id="PS50294">
    <property type="entry name" value="WD_REPEATS_REGION"/>
    <property type="match status" value="7"/>
</dbReference>
<dbReference type="PANTHER" id="PTHR19879">
    <property type="entry name" value="TRANSCRIPTION INITIATION FACTOR TFIID"/>
    <property type="match status" value="1"/>
</dbReference>
<dbReference type="SUPFAM" id="SSF50978">
    <property type="entry name" value="WD40 repeat-like"/>
    <property type="match status" value="1"/>
</dbReference>
<feature type="domain" description="T6SS Phospholipase effector Tle1-like catalytic" evidence="5">
    <location>
        <begin position="5"/>
        <end position="275"/>
    </location>
</feature>
<dbReference type="CDD" id="cd00200">
    <property type="entry name" value="WD40"/>
    <property type="match status" value="1"/>
</dbReference>
<dbReference type="OrthoDB" id="538223at2759"/>
<feature type="repeat" description="WD" evidence="3">
    <location>
        <begin position="562"/>
        <end position="603"/>
    </location>
</feature>
<evidence type="ECO:0000313" key="6">
    <source>
        <dbReference type="EMBL" id="KJA24886.1"/>
    </source>
</evidence>
<protein>
    <recommendedName>
        <fullName evidence="5">T6SS Phospholipase effector Tle1-like catalytic domain-containing protein</fullName>
    </recommendedName>
</protein>
<accession>A0A0D2P8A7</accession>
<proteinExistence type="predicted"/>
<dbReference type="InterPro" id="IPR019775">
    <property type="entry name" value="WD40_repeat_CS"/>
</dbReference>
<feature type="repeat" description="WD" evidence="3">
    <location>
        <begin position="777"/>
        <end position="813"/>
    </location>
</feature>
<dbReference type="PANTHER" id="PTHR19879:SF9">
    <property type="entry name" value="TRANSCRIPTION INITIATION FACTOR TFIID SUBUNIT 5"/>
    <property type="match status" value="1"/>
</dbReference>
<dbReference type="AlphaFoldDB" id="A0A0D2P8A7"/>
<dbReference type="EMBL" id="KN817534">
    <property type="protein sequence ID" value="KJA24886.1"/>
    <property type="molecule type" value="Genomic_DNA"/>
</dbReference>
<evidence type="ECO:0000259" key="5">
    <source>
        <dbReference type="Pfam" id="PF09994"/>
    </source>
</evidence>
<dbReference type="PROSITE" id="PS00678">
    <property type="entry name" value="WD_REPEATS_1"/>
    <property type="match status" value="7"/>
</dbReference>
<organism evidence="6 7">
    <name type="scientific">Hypholoma sublateritium (strain FD-334 SS-4)</name>
    <dbReference type="NCBI Taxonomy" id="945553"/>
    <lineage>
        <taxon>Eukaryota</taxon>
        <taxon>Fungi</taxon>
        <taxon>Dikarya</taxon>
        <taxon>Basidiomycota</taxon>
        <taxon>Agaricomycotina</taxon>
        <taxon>Agaricomycetes</taxon>
        <taxon>Agaricomycetidae</taxon>
        <taxon>Agaricales</taxon>
        <taxon>Agaricineae</taxon>
        <taxon>Strophariaceae</taxon>
        <taxon>Hypholoma</taxon>
    </lineage>
</organism>
<evidence type="ECO:0000256" key="3">
    <source>
        <dbReference type="PROSITE-ProRule" id="PRU00221"/>
    </source>
</evidence>
<feature type="non-terminal residue" evidence="6">
    <location>
        <position position="1"/>
    </location>
</feature>
<dbReference type="Pfam" id="PF09994">
    <property type="entry name" value="T6SS_Tle1-like_cat"/>
    <property type="match status" value="1"/>
</dbReference>
<keyword evidence="1 3" id="KW-0853">WD repeat</keyword>
<feature type="compositionally biased region" description="Polar residues" evidence="4">
    <location>
        <begin position="216"/>
        <end position="235"/>
    </location>
</feature>
<evidence type="ECO:0000256" key="2">
    <source>
        <dbReference type="ARBA" id="ARBA00022737"/>
    </source>
</evidence>
<feature type="repeat" description="WD" evidence="3">
    <location>
        <begin position="518"/>
        <end position="559"/>
    </location>
</feature>
<keyword evidence="7" id="KW-1185">Reference proteome</keyword>
<evidence type="ECO:0000256" key="4">
    <source>
        <dbReference type="SAM" id="MobiDB-lite"/>
    </source>
</evidence>
<feature type="region of interest" description="Disordered" evidence="4">
    <location>
        <begin position="199"/>
        <end position="235"/>
    </location>
</feature>
<dbReference type="Pfam" id="PF00400">
    <property type="entry name" value="WD40"/>
    <property type="match status" value="7"/>
</dbReference>
<feature type="repeat" description="WD" evidence="3">
    <location>
        <begin position="605"/>
        <end position="646"/>
    </location>
</feature>
<dbReference type="InterPro" id="IPR020472">
    <property type="entry name" value="WD40_PAC1"/>
</dbReference>
<evidence type="ECO:0000256" key="1">
    <source>
        <dbReference type="ARBA" id="ARBA00022574"/>
    </source>
</evidence>
<dbReference type="Proteomes" id="UP000054270">
    <property type="component" value="Unassembled WGS sequence"/>
</dbReference>
<dbReference type="Gene3D" id="2.130.10.10">
    <property type="entry name" value="YVTN repeat-like/Quinoprotein amine dehydrogenase"/>
    <property type="match status" value="4"/>
</dbReference>
<dbReference type="InterPro" id="IPR018712">
    <property type="entry name" value="Tle1-like_cat"/>
</dbReference>
<dbReference type="InterPro" id="IPR015943">
    <property type="entry name" value="WD40/YVTN_repeat-like_dom_sf"/>
</dbReference>
<dbReference type="PRINTS" id="PR00320">
    <property type="entry name" value="GPROTEINBRPT"/>
</dbReference>
<dbReference type="InterPro" id="IPR001680">
    <property type="entry name" value="WD40_rpt"/>
</dbReference>
<name>A0A0D2P8A7_HYPSF</name>
<dbReference type="STRING" id="945553.A0A0D2P8A7"/>
<sequence>LILKEEEDRQRTWYNSGIGTYARPSWKSLKFYRQAIYHKVDLAIAWNFERTVLAAYRWLSDNYERGDCIFLFGFSRGAFQVRVLSAMIDKVGLIYKGNEMQIPFAFELYSDPESDKTEVTQVGLLQNQEKMSSAERFKETFSYKDVKVHFVGVWDTVSSIGLARGTQMLPRTVDGMQHVCYFRHALALDERRVKFLPEYAYGGSTKPPPTQKPEMNPSTNPASENNIRPDPTTNPVEVHPHTLEVWFAGTHSDIGGGNVENVRMDRSRPPLRWMVFEAGALGLRTAQFKRKLSLDEETKIEVKESLKGFWWFLELLPLKRLTYTRREMGIQTTRKPHLGSRRKIHEGQKIHSSILLAEELIKGEYIPKARPLNDNIFFWNTANLDKGLGQSLELELCDYIDNVVKRFITNFQDGTSPELQTLHQTASWADGQEAVCEALYRAVISALKDGNYKPEMMRRLLQSTTDILSKSSRELKLTYSAGIRALVPGPCTSDDANYQQTVKHFIEQCTTDSCIYVFREHTDYVNSVAFSPDGTFVASGSEDDTIRVWNSKTGKQVGMPATGGHTDWVNSVAFSPNGKNVVSGSDDRTVRIWDSETGKQVGQPFVGHTGYVNAVAFSPDGTHVLSGSADDTIRSWDLKTGKQAGEPMEGHANWVRSIAISPDGKYAVSGSDDQTVCIWNLETRDQVGQPFRGHTGYVRSVAFSPNGNRIASGSQDETVRIWDTETGKQVGEPLRGHTDCVNAVTFSPDGHHIVSSSNDKTIRIWDSETGVQVRELVGGHTDHVKSVKFSPDGNRIVSGSRDATVRIWDVNIW</sequence>
<dbReference type="PROSITE" id="PS50082">
    <property type="entry name" value="WD_REPEATS_2"/>
    <property type="match status" value="7"/>
</dbReference>
<reference evidence="7" key="1">
    <citation type="submission" date="2014-04" db="EMBL/GenBank/DDBJ databases">
        <title>Evolutionary Origins and Diversification of the Mycorrhizal Mutualists.</title>
        <authorList>
            <consortium name="DOE Joint Genome Institute"/>
            <consortium name="Mycorrhizal Genomics Consortium"/>
            <person name="Kohler A."/>
            <person name="Kuo A."/>
            <person name="Nagy L.G."/>
            <person name="Floudas D."/>
            <person name="Copeland A."/>
            <person name="Barry K.W."/>
            <person name="Cichocki N."/>
            <person name="Veneault-Fourrey C."/>
            <person name="LaButti K."/>
            <person name="Lindquist E.A."/>
            <person name="Lipzen A."/>
            <person name="Lundell T."/>
            <person name="Morin E."/>
            <person name="Murat C."/>
            <person name="Riley R."/>
            <person name="Ohm R."/>
            <person name="Sun H."/>
            <person name="Tunlid A."/>
            <person name="Henrissat B."/>
            <person name="Grigoriev I.V."/>
            <person name="Hibbett D.S."/>
            <person name="Martin F."/>
        </authorList>
    </citation>
    <scope>NUCLEOTIDE SEQUENCE [LARGE SCALE GENOMIC DNA]</scope>
    <source>
        <strain evidence="7">FD-334 SS-4</strain>
    </source>
</reference>
<dbReference type="SMART" id="SM00320">
    <property type="entry name" value="WD40"/>
    <property type="match status" value="7"/>
</dbReference>
<keyword evidence="2" id="KW-0677">Repeat</keyword>
<gene>
    <name evidence="6" type="ORF">HYPSUDRAFT_452805</name>
</gene>